<reference evidence="2" key="1">
    <citation type="submission" date="2022-01" db="EMBL/GenBank/DDBJ databases">
        <title>Draft genome of Methanogenium marinum DSM 15558.</title>
        <authorList>
            <person name="Chen S.-C."/>
            <person name="You Y.-T."/>
        </authorList>
    </citation>
    <scope>NUCLEOTIDE SEQUENCE</scope>
    <source>
        <strain evidence="2">DSM 15558</strain>
    </source>
</reference>
<dbReference type="Proteomes" id="UP001143747">
    <property type="component" value="Unassembled WGS sequence"/>
</dbReference>
<name>A0A9Q4KU54_9EURY</name>
<comment type="caution">
    <text evidence="2">The sequence shown here is derived from an EMBL/GenBank/DDBJ whole genome shotgun (WGS) entry which is preliminary data.</text>
</comment>
<feature type="transmembrane region" description="Helical" evidence="1">
    <location>
        <begin position="176"/>
        <end position="198"/>
    </location>
</feature>
<dbReference type="EMBL" id="JAKELO010000002">
    <property type="protein sequence ID" value="MDE4908896.1"/>
    <property type="molecule type" value="Genomic_DNA"/>
</dbReference>
<organism evidence="2 3">
    <name type="scientific">Methanogenium marinum</name>
    <dbReference type="NCBI Taxonomy" id="348610"/>
    <lineage>
        <taxon>Archaea</taxon>
        <taxon>Methanobacteriati</taxon>
        <taxon>Methanobacteriota</taxon>
        <taxon>Stenosarchaea group</taxon>
        <taxon>Methanomicrobia</taxon>
        <taxon>Methanomicrobiales</taxon>
        <taxon>Methanomicrobiaceae</taxon>
        <taxon>Methanogenium</taxon>
    </lineage>
</organism>
<gene>
    <name evidence="2" type="ORF">L0665_09785</name>
</gene>
<accession>A0A9Q4KU54</accession>
<proteinExistence type="predicted"/>
<dbReference type="InterPro" id="IPR043826">
    <property type="entry name" value="DUF5803"/>
</dbReference>
<evidence type="ECO:0000313" key="2">
    <source>
        <dbReference type="EMBL" id="MDE4908896.1"/>
    </source>
</evidence>
<sequence length="203" mass="22080">MRPADRNRCRYSVALICLALIFCVSGVSALSAVYTVAENGTAYSAEIEVLQTEKYAFTEPGLLGEPVPVTVSDVSVFNEAGPVNFTEEGSSTIRFTEGNYTICYSAPLNSNEITVLLADTSNISVSLPEQYAVSNPLLGYVSSGGVANVSGNGTTILWEDARSAQVRYYDAFQEQALIIFGTFWIGIVVIFLVPYMIVRRKKE</sequence>
<keyword evidence="1" id="KW-0472">Membrane</keyword>
<protein>
    <submittedName>
        <fullName evidence="2">DUF5803 family protein</fullName>
    </submittedName>
</protein>
<evidence type="ECO:0000313" key="3">
    <source>
        <dbReference type="Proteomes" id="UP001143747"/>
    </source>
</evidence>
<keyword evidence="3" id="KW-1185">Reference proteome</keyword>
<evidence type="ECO:0000256" key="1">
    <source>
        <dbReference type="SAM" id="Phobius"/>
    </source>
</evidence>
<dbReference type="RefSeq" id="WP_274925508.1">
    <property type="nucleotide sequence ID" value="NZ_JAKELO010000002.1"/>
</dbReference>
<keyword evidence="1" id="KW-0812">Transmembrane</keyword>
<dbReference type="Pfam" id="PF19119">
    <property type="entry name" value="DUF5803"/>
    <property type="match status" value="1"/>
</dbReference>
<dbReference type="AlphaFoldDB" id="A0A9Q4KU54"/>
<keyword evidence="1" id="KW-1133">Transmembrane helix</keyword>